<dbReference type="FunFam" id="1.10.630.10:FF:000018">
    <property type="entry name" value="Cytochrome P450 monooxygenase"/>
    <property type="match status" value="1"/>
</dbReference>
<dbReference type="InterPro" id="IPR036396">
    <property type="entry name" value="Cyt_P450_sf"/>
</dbReference>
<keyword evidence="5 8" id="KW-0408">Iron</keyword>
<accession>A0A437J3N1</accession>
<dbReference type="PRINTS" id="PR00359">
    <property type="entry name" value="BP450"/>
</dbReference>
<keyword evidence="2 8" id="KW-0349">Heme</keyword>
<dbReference type="RefSeq" id="WP_164847533.1">
    <property type="nucleotide sequence ID" value="NZ_RZUL01000011.1"/>
</dbReference>
<reference evidence="9 10" key="1">
    <citation type="submission" date="2019-01" db="EMBL/GenBank/DDBJ databases">
        <authorList>
            <person name="Chen W.-M."/>
        </authorList>
    </citation>
    <scope>NUCLEOTIDE SEQUENCE [LARGE SCALE GENOMIC DNA]</scope>
    <source>
        <strain evidence="9 10">TLA-22</strain>
    </source>
</reference>
<keyword evidence="4 8" id="KW-0560">Oxidoreductase</keyword>
<evidence type="ECO:0000313" key="9">
    <source>
        <dbReference type="EMBL" id="RVT39090.1"/>
    </source>
</evidence>
<evidence type="ECO:0000256" key="1">
    <source>
        <dbReference type="ARBA" id="ARBA00010617"/>
    </source>
</evidence>
<evidence type="ECO:0000256" key="2">
    <source>
        <dbReference type="ARBA" id="ARBA00022617"/>
    </source>
</evidence>
<dbReference type="Gene3D" id="1.10.630.10">
    <property type="entry name" value="Cytochrome P450"/>
    <property type="match status" value="1"/>
</dbReference>
<dbReference type="AlphaFoldDB" id="A0A437J3N1"/>
<evidence type="ECO:0000256" key="6">
    <source>
        <dbReference type="ARBA" id="ARBA00023033"/>
    </source>
</evidence>
<keyword evidence="6 8" id="KW-0503">Monooxygenase</keyword>
<evidence type="ECO:0000256" key="7">
    <source>
        <dbReference type="ARBA" id="ARBA00043906"/>
    </source>
</evidence>
<dbReference type="GO" id="GO:0020037">
    <property type="term" value="F:heme binding"/>
    <property type="evidence" value="ECO:0007669"/>
    <property type="project" value="InterPro"/>
</dbReference>
<organism evidence="9 10">
    <name type="scientific">Sphingobium algorifonticola</name>
    <dbReference type="NCBI Taxonomy" id="2008318"/>
    <lineage>
        <taxon>Bacteria</taxon>
        <taxon>Pseudomonadati</taxon>
        <taxon>Pseudomonadota</taxon>
        <taxon>Alphaproteobacteria</taxon>
        <taxon>Sphingomonadales</taxon>
        <taxon>Sphingomonadaceae</taxon>
        <taxon>Sphingobium</taxon>
    </lineage>
</organism>
<keyword evidence="10" id="KW-1185">Reference proteome</keyword>
<dbReference type="Pfam" id="PF00067">
    <property type="entry name" value="p450"/>
    <property type="match status" value="1"/>
</dbReference>
<dbReference type="PROSITE" id="PS00086">
    <property type="entry name" value="CYTOCHROME_P450"/>
    <property type="match status" value="1"/>
</dbReference>
<evidence type="ECO:0000256" key="8">
    <source>
        <dbReference type="RuleBase" id="RU000461"/>
    </source>
</evidence>
<dbReference type="SUPFAM" id="SSF48264">
    <property type="entry name" value="Cytochrome P450"/>
    <property type="match status" value="1"/>
</dbReference>
<comment type="function">
    <text evidence="7">Cytochromes P450 are a group of heme-thiolate monooxygenases. They oxidize a variety of structurally unrelated compounds, including steroids, fatty acids, and xenobiotics.</text>
</comment>
<evidence type="ECO:0000256" key="4">
    <source>
        <dbReference type="ARBA" id="ARBA00023002"/>
    </source>
</evidence>
<gene>
    <name evidence="9" type="ORF">ENE74_16700</name>
</gene>
<dbReference type="InterPro" id="IPR017972">
    <property type="entry name" value="Cyt_P450_CS"/>
</dbReference>
<dbReference type="PANTHER" id="PTHR46696:SF1">
    <property type="entry name" value="CYTOCHROME P450 YJIB-RELATED"/>
    <property type="match status" value="1"/>
</dbReference>
<dbReference type="EMBL" id="RZUL01000011">
    <property type="protein sequence ID" value="RVT39090.1"/>
    <property type="molecule type" value="Genomic_DNA"/>
</dbReference>
<dbReference type="InterPro" id="IPR002397">
    <property type="entry name" value="Cyt_P450_B"/>
</dbReference>
<dbReference type="PRINTS" id="PR00385">
    <property type="entry name" value="P450"/>
</dbReference>
<evidence type="ECO:0000256" key="5">
    <source>
        <dbReference type="ARBA" id="ARBA00023004"/>
    </source>
</evidence>
<dbReference type="GO" id="GO:0004497">
    <property type="term" value="F:monooxygenase activity"/>
    <property type="evidence" value="ECO:0007669"/>
    <property type="project" value="UniProtKB-KW"/>
</dbReference>
<dbReference type="GO" id="GO:0016705">
    <property type="term" value="F:oxidoreductase activity, acting on paired donors, with incorporation or reduction of molecular oxygen"/>
    <property type="evidence" value="ECO:0007669"/>
    <property type="project" value="InterPro"/>
</dbReference>
<proteinExistence type="inferred from homology"/>
<dbReference type="Proteomes" id="UP000282977">
    <property type="component" value="Unassembled WGS sequence"/>
</dbReference>
<name>A0A437J3N1_9SPHN</name>
<dbReference type="GO" id="GO:0005506">
    <property type="term" value="F:iron ion binding"/>
    <property type="evidence" value="ECO:0007669"/>
    <property type="project" value="InterPro"/>
</dbReference>
<evidence type="ECO:0000256" key="3">
    <source>
        <dbReference type="ARBA" id="ARBA00022723"/>
    </source>
</evidence>
<comment type="similarity">
    <text evidence="1 8">Belongs to the cytochrome P450 family.</text>
</comment>
<comment type="caution">
    <text evidence="9">The sequence shown here is derived from an EMBL/GenBank/DDBJ whole genome shotgun (WGS) entry which is preliminary data.</text>
</comment>
<sequence>MENIKSKNGREGMSTVATISDEFELPPHIGETIINPTAFTNPAAIGQMFAWLRANNPLGLARVEGYMPFWVVTKHADVLEVTRRNDIYDSTGKPFVLGATEQIERMREINGGADFPFQSLTGTDEPEHGAIRKLFTPLFQNQGMKAMEPRVRAIARTHVDRMAAAGGQCDFVKEIALAFPLRVMMDFMGVPPQDEPLMVKITEALFSGDDDEINADALTLTPAQQAEQMRAAFQPMEDYFAALTASRVADPRDDVATLIANGRVNGQLMSSERALGHYLSFATAGHHTTASSLAGAVQILCEYPEHLETLRADPSIIPVFVEEALRWVTPAKHFMRCASVDTELRGRKIARGDWMYVSYASANRDEEAFEAPFEFRPNRKPIKHVSFGFGVHQCLGNMLARQELRFFLEEFVARVGSLEMAGEPRLTKSRWVQGLKTLPIRYKMGVETD</sequence>
<dbReference type="PANTHER" id="PTHR46696">
    <property type="entry name" value="P450, PUTATIVE (EUROFUNG)-RELATED"/>
    <property type="match status" value="1"/>
</dbReference>
<protein>
    <submittedName>
        <fullName evidence="9">Cytochrome P450</fullName>
    </submittedName>
</protein>
<keyword evidence="3 8" id="KW-0479">Metal-binding</keyword>
<evidence type="ECO:0000313" key="10">
    <source>
        <dbReference type="Proteomes" id="UP000282977"/>
    </source>
</evidence>
<dbReference type="InterPro" id="IPR001128">
    <property type="entry name" value="Cyt_P450"/>
</dbReference>